<reference evidence="3" key="1">
    <citation type="submission" date="2018-12" db="EMBL/GenBank/DDBJ databases">
        <authorList>
            <person name="Sun L."/>
            <person name="Chen Z."/>
        </authorList>
    </citation>
    <scope>NUCLEOTIDE SEQUENCE [LARGE SCALE GENOMIC DNA]</scope>
    <source>
        <strain evidence="3">3-2-2</strain>
    </source>
</reference>
<dbReference type="Pfam" id="PF02698">
    <property type="entry name" value="DUF218"/>
    <property type="match status" value="1"/>
</dbReference>
<gene>
    <name evidence="3" type="ORF">D4T97_000490</name>
</gene>
<dbReference type="Proteomes" id="UP000287156">
    <property type="component" value="Unassembled WGS sequence"/>
</dbReference>
<keyword evidence="1" id="KW-1133">Transmembrane helix</keyword>
<dbReference type="PANTHER" id="PTHR30336:SF4">
    <property type="entry name" value="ENVELOPE BIOGENESIS FACTOR ELYC"/>
    <property type="match status" value="1"/>
</dbReference>
<accession>A0A429Y6R3</accession>
<dbReference type="InterPro" id="IPR014729">
    <property type="entry name" value="Rossmann-like_a/b/a_fold"/>
</dbReference>
<name>A0A429Y6R3_9BACI</name>
<evidence type="ECO:0000313" key="3">
    <source>
        <dbReference type="EMBL" id="RST77014.1"/>
    </source>
</evidence>
<comment type="caution">
    <text evidence="3">The sequence shown here is derived from an EMBL/GenBank/DDBJ whole genome shotgun (WGS) entry which is preliminary data.</text>
</comment>
<dbReference type="InterPro" id="IPR003848">
    <property type="entry name" value="DUF218"/>
</dbReference>
<dbReference type="GO" id="GO:0043164">
    <property type="term" value="P:Gram-negative-bacterium-type cell wall biogenesis"/>
    <property type="evidence" value="ECO:0007669"/>
    <property type="project" value="TreeGrafter"/>
</dbReference>
<dbReference type="GO" id="GO:0005886">
    <property type="term" value="C:plasma membrane"/>
    <property type="evidence" value="ECO:0007669"/>
    <property type="project" value="TreeGrafter"/>
</dbReference>
<dbReference type="EMBL" id="QYTV02000001">
    <property type="protein sequence ID" value="RST77014.1"/>
    <property type="molecule type" value="Genomic_DNA"/>
</dbReference>
<dbReference type="OrthoDB" id="9782395at2"/>
<dbReference type="CDD" id="cd06259">
    <property type="entry name" value="YdcF-like"/>
    <property type="match status" value="1"/>
</dbReference>
<feature type="transmembrane region" description="Helical" evidence="1">
    <location>
        <begin position="6"/>
        <end position="24"/>
    </location>
</feature>
<dbReference type="AlphaFoldDB" id="A0A429Y6R3"/>
<dbReference type="RefSeq" id="WP_126046606.1">
    <property type="nucleotide sequence ID" value="NZ_QYTV02000001.1"/>
</dbReference>
<protein>
    <submittedName>
        <fullName evidence="3">YdcF family protein</fullName>
    </submittedName>
</protein>
<sequence length="192" mass="21144">MRLKNIAGIFTITFFGFCLLLWILTGKWIADGKKPEADGTYDYAFVLGAKVNGETPSLSLQYRLEAALLYAKQHSHVKLILSGGQGTDEFISEAEAMKHYLVAHGIPEGRLILEKNSTSTHENIAFSKKLLPNSVSGITIITSDYHLARAQKIASRLGLQTDAVAAKTPAIVRLKLTSRERLALLKTSFLQK</sequence>
<evidence type="ECO:0000256" key="1">
    <source>
        <dbReference type="SAM" id="Phobius"/>
    </source>
</evidence>
<dbReference type="PANTHER" id="PTHR30336">
    <property type="entry name" value="INNER MEMBRANE PROTEIN, PROBABLE PERMEASE"/>
    <property type="match status" value="1"/>
</dbReference>
<feature type="domain" description="DUF218" evidence="2">
    <location>
        <begin position="42"/>
        <end position="173"/>
    </location>
</feature>
<dbReference type="Gene3D" id="3.40.50.620">
    <property type="entry name" value="HUPs"/>
    <property type="match status" value="1"/>
</dbReference>
<keyword evidence="4" id="KW-1185">Reference proteome</keyword>
<proteinExistence type="predicted"/>
<evidence type="ECO:0000313" key="4">
    <source>
        <dbReference type="Proteomes" id="UP000287156"/>
    </source>
</evidence>
<evidence type="ECO:0000259" key="2">
    <source>
        <dbReference type="Pfam" id="PF02698"/>
    </source>
</evidence>
<dbReference type="GO" id="GO:0000270">
    <property type="term" value="P:peptidoglycan metabolic process"/>
    <property type="evidence" value="ECO:0007669"/>
    <property type="project" value="TreeGrafter"/>
</dbReference>
<keyword evidence="1" id="KW-0812">Transmembrane</keyword>
<dbReference type="InterPro" id="IPR051599">
    <property type="entry name" value="Cell_Envelope_Assoc"/>
</dbReference>
<keyword evidence="1" id="KW-0472">Membrane</keyword>
<organism evidence="3 4">
    <name type="scientific">Siminovitchia acidinfaciens</name>
    <dbReference type="NCBI Taxonomy" id="2321395"/>
    <lineage>
        <taxon>Bacteria</taxon>
        <taxon>Bacillati</taxon>
        <taxon>Bacillota</taxon>
        <taxon>Bacilli</taxon>
        <taxon>Bacillales</taxon>
        <taxon>Bacillaceae</taxon>
        <taxon>Siminovitchia</taxon>
    </lineage>
</organism>